<evidence type="ECO:0000313" key="2">
    <source>
        <dbReference type="EMBL" id="RGR59114.1"/>
    </source>
</evidence>
<accession>A0A412F179</accession>
<feature type="region of interest" description="Disordered" evidence="1">
    <location>
        <begin position="166"/>
        <end position="185"/>
    </location>
</feature>
<evidence type="ECO:0000313" key="3">
    <source>
        <dbReference type="Proteomes" id="UP000283652"/>
    </source>
</evidence>
<dbReference type="RefSeq" id="WP_118398287.1">
    <property type="nucleotide sequence ID" value="NZ_QRUK01000010.1"/>
</dbReference>
<gene>
    <name evidence="2" type="ORF">DWY33_07445</name>
</gene>
<evidence type="ECO:0000256" key="1">
    <source>
        <dbReference type="SAM" id="MobiDB-lite"/>
    </source>
</evidence>
<proteinExistence type="predicted"/>
<dbReference type="Proteomes" id="UP000283652">
    <property type="component" value="Unassembled WGS sequence"/>
</dbReference>
<comment type="caution">
    <text evidence="2">The sequence shown here is derived from an EMBL/GenBank/DDBJ whole genome shotgun (WGS) entry which is preliminary data.</text>
</comment>
<sequence>MVEKKNEISIRKASNIEIKFPENKELTEEEQRTTRDAIKTGGIVDDKGKAYINKTKLTSLFCTDKSAVNKFYGDLEEEDKFVNGSSKYASVPACVKETTKRLEQNRPQVERSRLKDSRDCMNAFIDSPELEKERTIASDRIKKELPNITKKKIKSENITCDQLTGEPFENDAEGHHKVRKADDPDKALDLDNIVVTKKKNHQIIHSEGANDPEKLKVLAEKKGWSTEHI</sequence>
<dbReference type="EMBL" id="QRUK01000010">
    <property type="protein sequence ID" value="RGR59114.1"/>
    <property type="molecule type" value="Genomic_DNA"/>
</dbReference>
<feature type="compositionally biased region" description="Basic and acidic residues" evidence="1">
    <location>
        <begin position="172"/>
        <end position="185"/>
    </location>
</feature>
<dbReference type="AlphaFoldDB" id="A0A412F179"/>
<organism evidence="2 3">
    <name type="scientific">Dorea formicigenerans</name>
    <dbReference type="NCBI Taxonomy" id="39486"/>
    <lineage>
        <taxon>Bacteria</taxon>
        <taxon>Bacillati</taxon>
        <taxon>Bacillota</taxon>
        <taxon>Clostridia</taxon>
        <taxon>Lachnospirales</taxon>
        <taxon>Lachnospiraceae</taxon>
        <taxon>Dorea</taxon>
    </lineage>
</organism>
<protein>
    <submittedName>
        <fullName evidence="2">Uncharacterized protein</fullName>
    </submittedName>
</protein>
<reference evidence="2 3" key="1">
    <citation type="submission" date="2018-08" db="EMBL/GenBank/DDBJ databases">
        <title>A genome reference for cultivated species of the human gut microbiota.</title>
        <authorList>
            <person name="Zou Y."/>
            <person name="Xue W."/>
            <person name="Luo G."/>
        </authorList>
    </citation>
    <scope>NUCLEOTIDE SEQUENCE [LARGE SCALE GENOMIC DNA]</scope>
    <source>
        <strain evidence="2 3">AF25-11</strain>
    </source>
</reference>
<name>A0A412F179_9FIRM</name>